<proteinExistence type="predicted"/>
<keyword evidence="2" id="KW-1185">Reference proteome</keyword>
<dbReference type="EMBL" id="BGPR01003620">
    <property type="protein sequence ID" value="GBM90434.1"/>
    <property type="molecule type" value="Genomic_DNA"/>
</dbReference>
<reference evidence="1 2" key="1">
    <citation type="journal article" date="2019" name="Sci. Rep.">
        <title>Orb-weaving spider Araneus ventricosus genome elucidates the spidroin gene catalogue.</title>
        <authorList>
            <person name="Kono N."/>
            <person name="Nakamura H."/>
            <person name="Ohtoshi R."/>
            <person name="Moran D.A.P."/>
            <person name="Shinohara A."/>
            <person name="Yoshida Y."/>
            <person name="Fujiwara M."/>
            <person name="Mori M."/>
            <person name="Tomita M."/>
            <person name="Arakawa K."/>
        </authorList>
    </citation>
    <scope>NUCLEOTIDE SEQUENCE [LARGE SCALE GENOMIC DNA]</scope>
</reference>
<sequence>MVGSGGKSEVTLALGTGVSDNIWAPTGVVFIAAVVKICGSKRLFSKELDHTVIPTPLNRCLSRMFSASCVFFRCLQIEITLQPEIVPISKENSASVRRIPVTMIFVPFQQGVFSSPS</sequence>
<dbReference type="AlphaFoldDB" id="A0A4Y2JKG6"/>
<accession>A0A4Y2JKG6</accession>
<name>A0A4Y2JKG6_ARAVE</name>
<gene>
    <name evidence="1" type="ORF">AVEN_124683_1</name>
</gene>
<evidence type="ECO:0000313" key="1">
    <source>
        <dbReference type="EMBL" id="GBM90434.1"/>
    </source>
</evidence>
<comment type="caution">
    <text evidence="1">The sequence shown here is derived from an EMBL/GenBank/DDBJ whole genome shotgun (WGS) entry which is preliminary data.</text>
</comment>
<dbReference type="Proteomes" id="UP000499080">
    <property type="component" value="Unassembled WGS sequence"/>
</dbReference>
<protein>
    <submittedName>
        <fullName evidence="1">Uncharacterized protein</fullName>
    </submittedName>
</protein>
<organism evidence="1 2">
    <name type="scientific">Araneus ventricosus</name>
    <name type="common">Orbweaver spider</name>
    <name type="synonym">Epeira ventricosa</name>
    <dbReference type="NCBI Taxonomy" id="182803"/>
    <lineage>
        <taxon>Eukaryota</taxon>
        <taxon>Metazoa</taxon>
        <taxon>Ecdysozoa</taxon>
        <taxon>Arthropoda</taxon>
        <taxon>Chelicerata</taxon>
        <taxon>Arachnida</taxon>
        <taxon>Araneae</taxon>
        <taxon>Araneomorphae</taxon>
        <taxon>Entelegynae</taxon>
        <taxon>Araneoidea</taxon>
        <taxon>Araneidae</taxon>
        <taxon>Araneus</taxon>
    </lineage>
</organism>
<evidence type="ECO:0000313" key="2">
    <source>
        <dbReference type="Proteomes" id="UP000499080"/>
    </source>
</evidence>